<proteinExistence type="predicted"/>
<protein>
    <submittedName>
        <fullName evidence="2">Uncharacterized protein</fullName>
    </submittedName>
</protein>
<organism evidence="2">
    <name type="scientific">Lepeophtheirus salmonis</name>
    <name type="common">Salmon louse</name>
    <name type="synonym">Caligus salmonis</name>
    <dbReference type="NCBI Taxonomy" id="72036"/>
    <lineage>
        <taxon>Eukaryota</taxon>
        <taxon>Metazoa</taxon>
        <taxon>Ecdysozoa</taxon>
        <taxon>Arthropoda</taxon>
        <taxon>Crustacea</taxon>
        <taxon>Multicrustacea</taxon>
        <taxon>Hexanauplia</taxon>
        <taxon>Copepoda</taxon>
        <taxon>Siphonostomatoida</taxon>
        <taxon>Caligidae</taxon>
        <taxon>Lepeophtheirus</taxon>
    </lineage>
</organism>
<feature type="chain" id="PRO_5005488390" evidence="1">
    <location>
        <begin position="25"/>
        <end position="89"/>
    </location>
</feature>
<dbReference type="AlphaFoldDB" id="A0A0K2U4F0"/>
<reference evidence="2" key="1">
    <citation type="submission" date="2014-05" db="EMBL/GenBank/DDBJ databases">
        <authorList>
            <person name="Chronopoulou M."/>
        </authorList>
    </citation>
    <scope>NUCLEOTIDE SEQUENCE</scope>
    <source>
        <tissue evidence="2">Whole organism</tissue>
    </source>
</reference>
<feature type="signal peptide" evidence="1">
    <location>
        <begin position="1"/>
        <end position="24"/>
    </location>
</feature>
<dbReference type="EMBL" id="HACA01015534">
    <property type="protein sequence ID" value="CDW32895.1"/>
    <property type="molecule type" value="Transcribed_RNA"/>
</dbReference>
<keyword evidence="1" id="KW-0732">Signal</keyword>
<accession>A0A0K2U4F0</accession>
<sequence>MEIRKTLLLVILLHILSFVNESVGDKGGKSMEFDSLMNTVTSEVQSVTSELTISPITYLFGLVIGDILNKILGAIIKTALATTIATFFF</sequence>
<name>A0A0K2U4F0_LEPSM</name>
<evidence type="ECO:0000256" key="1">
    <source>
        <dbReference type="SAM" id="SignalP"/>
    </source>
</evidence>
<evidence type="ECO:0000313" key="2">
    <source>
        <dbReference type="EMBL" id="CDW32895.1"/>
    </source>
</evidence>